<evidence type="ECO:0000256" key="4">
    <source>
        <dbReference type="ARBA" id="ARBA00022630"/>
    </source>
</evidence>
<dbReference type="PANTHER" id="PTHR43876">
    <property type="entry name" value="UBIQUINONE BIOSYNTHESIS MONOOXYGENASE COQ6, MITOCHONDRIAL"/>
    <property type="match status" value="1"/>
</dbReference>
<evidence type="ECO:0000313" key="10">
    <source>
        <dbReference type="Proteomes" id="UP000682739"/>
    </source>
</evidence>
<evidence type="ECO:0000256" key="7">
    <source>
        <dbReference type="ARBA" id="ARBA00023033"/>
    </source>
</evidence>
<proteinExistence type="inferred from homology"/>
<dbReference type="EMBL" id="CP072110">
    <property type="protein sequence ID" value="QTH64551.1"/>
    <property type="molecule type" value="Genomic_DNA"/>
</dbReference>
<evidence type="ECO:0000256" key="1">
    <source>
        <dbReference type="ARBA" id="ARBA00001974"/>
    </source>
</evidence>
<dbReference type="SUPFAM" id="SSF51905">
    <property type="entry name" value="FAD/NAD(P)-binding domain"/>
    <property type="match status" value="1"/>
</dbReference>
<protein>
    <submittedName>
        <fullName evidence="9">FAD-dependent oxidoreductase</fullName>
    </submittedName>
</protein>
<dbReference type="InterPro" id="IPR036188">
    <property type="entry name" value="FAD/NAD-bd_sf"/>
</dbReference>
<comment type="cofactor">
    <cofactor evidence="1">
        <name>FAD</name>
        <dbReference type="ChEBI" id="CHEBI:57692"/>
    </cofactor>
</comment>
<dbReference type="RefSeq" id="WP_208832605.1">
    <property type="nucleotide sequence ID" value="NZ_CP072110.1"/>
</dbReference>
<dbReference type="GO" id="GO:0006744">
    <property type="term" value="P:ubiquinone biosynthetic process"/>
    <property type="evidence" value="ECO:0007669"/>
    <property type="project" value="InterPro"/>
</dbReference>
<dbReference type="AlphaFoldDB" id="A0A975DCG3"/>
<dbReference type="GO" id="GO:0071949">
    <property type="term" value="F:FAD binding"/>
    <property type="evidence" value="ECO:0007669"/>
    <property type="project" value="InterPro"/>
</dbReference>
<dbReference type="KEGG" id="psym:J1N51_03505"/>
<evidence type="ECO:0000256" key="6">
    <source>
        <dbReference type="ARBA" id="ARBA00023002"/>
    </source>
</evidence>
<dbReference type="InterPro" id="IPR002938">
    <property type="entry name" value="FAD-bd"/>
</dbReference>
<sequence>MINTDVVIIGGGSVGLTAALALAKNDFKVTVIDQASGVQPLEQPQSRVSAISLASQQVLTQLDAWQHMDLSRCLAYDTMHVWEKESFADITFDANDLNAQQSVGHLGHIIENHNIRNGLLKAAQQQDNITLLLETGVTSIHNDDEQVLLTLNNGQPVIAKLCIAADGANSWVKQQLRIPTTFSDYDHHAIVANIKTTEPHGQCARQVFLPNGPLALLPMYHSSSKTASVTPNREPGSICSIVWSTEPQHAEQLMAMSDSDFNKALTAASDSVLGPLELTTDRIKFPLTMRYAQTWLEQRVLFMGDAAHTIHPLAGLGMNLGLMDAASIVDCIDLTDLQNPAKLQKGLRHFERWRKAEAQTYIVAMAGLKNLFDGNHPIKKLIRGVGLKLTDKAGPIKRRITEQAVGMQGELPTLAKPVDPLR</sequence>
<accession>A0A975DCG3</accession>
<name>A0A975DCG3_9GAMM</name>
<feature type="domain" description="FAD-binding" evidence="8">
    <location>
        <begin position="4"/>
        <end position="328"/>
    </location>
</feature>
<organism evidence="9 10">
    <name type="scientific">Psychrosphaera ytuae</name>
    <dbReference type="NCBI Taxonomy" id="2820710"/>
    <lineage>
        <taxon>Bacteria</taxon>
        <taxon>Pseudomonadati</taxon>
        <taxon>Pseudomonadota</taxon>
        <taxon>Gammaproteobacteria</taxon>
        <taxon>Alteromonadales</taxon>
        <taxon>Pseudoalteromonadaceae</taxon>
        <taxon>Psychrosphaera</taxon>
    </lineage>
</organism>
<dbReference type="Proteomes" id="UP000682739">
    <property type="component" value="Chromosome"/>
</dbReference>
<dbReference type="InterPro" id="IPR010971">
    <property type="entry name" value="UbiH/COQ6"/>
</dbReference>
<dbReference type="PRINTS" id="PR00420">
    <property type="entry name" value="RNGMNOXGNASE"/>
</dbReference>
<dbReference type="GO" id="GO:0019168">
    <property type="term" value="F:2-polyprenylphenol 6-hydroxylase activity"/>
    <property type="evidence" value="ECO:0007669"/>
    <property type="project" value="TreeGrafter"/>
</dbReference>
<dbReference type="InterPro" id="IPR051205">
    <property type="entry name" value="UbiH/COQ6_monooxygenase"/>
</dbReference>
<comment type="pathway">
    <text evidence="2">Cofactor biosynthesis; ubiquinone biosynthesis.</text>
</comment>
<evidence type="ECO:0000256" key="5">
    <source>
        <dbReference type="ARBA" id="ARBA00022827"/>
    </source>
</evidence>
<keyword evidence="5" id="KW-0274">FAD</keyword>
<dbReference type="PANTHER" id="PTHR43876:SF7">
    <property type="entry name" value="UBIQUINONE BIOSYNTHESIS MONOOXYGENASE COQ6, MITOCHONDRIAL"/>
    <property type="match status" value="1"/>
</dbReference>
<gene>
    <name evidence="9" type="ORF">J1N51_03505</name>
</gene>
<keyword evidence="7" id="KW-0503">Monooxygenase</keyword>
<evidence type="ECO:0000313" key="9">
    <source>
        <dbReference type="EMBL" id="QTH64551.1"/>
    </source>
</evidence>
<comment type="similarity">
    <text evidence="3">Belongs to the UbiH/COQ6 family.</text>
</comment>
<evidence type="ECO:0000256" key="2">
    <source>
        <dbReference type="ARBA" id="ARBA00004749"/>
    </source>
</evidence>
<keyword evidence="10" id="KW-1185">Reference proteome</keyword>
<dbReference type="Pfam" id="PF01494">
    <property type="entry name" value="FAD_binding_3"/>
    <property type="match status" value="1"/>
</dbReference>
<evidence type="ECO:0000259" key="8">
    <source>
        <dbReference type="Pfam" id="PF01494"/>
    </source>
</evidence>
<keyword evidence="6" id="KW-0560">Oxidoreductase</keyword>
<dbReference type="Gene3D" id="3.50.50.60">
    <property type="entry name" value="FAD/NAD(P)-binding domain"/>
    <property type="match status" value="2"/>
</dbReference>
<evidence type="ECO:0000256" key="3">
    <source>
        <dbReference type="ARBA" id="ARBA00005349"/>
    </source>
</evidence>
<reference evidence="9" key="1">
    <citation type="submission" date="2021-03" db="EMBL/GenBank/DDBJ databases">
        <title>Description of Psychrosphaera ytuae sp. nov. isolated from deep sea sediment of South China Sea.</title>
        <authorList>
            <person name="Zhang J."/>
            <person name="Xu X.-D."/>
        </authorList>
    </citation>
    <scope>NUCLEOTIDE SEQUENCE</scope>
    <source>
        <strain evidence="9">MTZ26</strain>
    </source>
</reference>
<keyword evidence="4" id="KW-0285">Flavoprotein</keyword>
<dbReference type="NCBIfam" id="TIGR01988">
    <property type="entry name" value="Ubi-OHases"/>
    <property type="match status" value="1"/>
</dbReference>